<feature type="transmembrane region" description="Helical" evidence="1">
    <location>
        <begin position="24"/>
        <end position="44"/>
    </location>
</feature>
<evidence type="ECO:0000256" key="1">
    <source>
        <dbReference type="SAM" id="Phobius"/>
    </source>
</evidence>
<protein>
    <submittedName>
        <fullName evidence="2">Uncharacterized protein</fullName>
    </submittedName>
</protein>
<gene>
    <name evidence="2" type="ORF">GA0070621_2740</name>
</gene>
<reference evidence="2 3" key="1">
    <citation type="submission" date="2016-06" db="EMBL/GenBank/DDBJ databases">
        <authorList>
            <person name="Kjaerup R.B."/>
            <person name="Dalgaard T.S."/>
            <person name="Juul-Madsen H.R."/>
        </authorList>
    </citation>
    <scope>NUCLEOTIDE SEQUENCE [LARGE SCALE GENOMIC DNA]</scope>
    <source>
        <strain evidence="2 3">DSM 45248</strain>
    </source>
</reference>
<feature type="transmembrane region" description="Helical" evidence="1">
    <location>
        <begin position="116"/>
        <end position="139"/>
    </location>
</feature>
<feature type="transmembrane region" description="Helical" evidence="1">
    <location>
        <begin position="64"/>
        <end position="85"/>
    </location>
</feature>
<accession>A0A1A8ZRZ0</accession>
<keyword evidence="1" id="KW-1133">Transmembrane helix</keyword>
<proteinExistence type="predicted"/>
<evidence type="ECO:0000313" key="3">
    <source>
        <dbReference type="Proteomes" id="UP000198765"/>
    </source>
</evidence>
<keyword evidence="1" id="KW-0812">Transmembrane</keyword>
<dbReference type="Pfam" id="PF19545">
    <property type="entry name" value="DUF6069"/>
    <property type="match status" value="1"/>
</dbReference>
<name>A0A1A8ZRZ0_9ACTN</name>
<dbReference type="EMBL" id="LT594324">
    <property type="protein sequence ID" value="SBT46883.1"/>
    <property type="molecule type" value="Genomic_DNA"/>
</dbReference>
<feature type="transmembrane region" description="Helical" evidence="1">
    <location>
        <begin position="92"/>
        <end position="110"/>
    </location>
</feature>
<dbReference type="PATRIC" id="fig|299146.4.peg.2841"/>
<keyword evidence="1" id="KW-0472">Membrane</keyword>
<dbReference type="AlphaFoldDB" id="A0A1A8ZRZ0"/>
<dbReference type="InterPro" id="IPR045713">
    <property type="entry name" value="DUF6069"/>
</dbReference>
<evidence type="ECO:0000313" key="2">
    <source>
        <dbReference type="EMBL" id="SBT46883.1"/>
    </source>
</evidence>
<dbReference type="Proteomes" id="UP000198765">
    <property type="component" value="Chromosome I"/>
</dbReference>
<sequence>MDSAVSPTVANLAENRAPRWRQRALGVLLAALAAVLIWVVAVPLAGVDLEATVAEGEALMQINLGLVVAAALIVPLLGWGLLALLERVTRNGLRIWVIVAGVFTLLSLAGPSTAETGGAMLTLALMHLAVGGVLIAAMIRSARR</sequence>
<keyword evidence="3" id="KW-1185">Reference proteome</keyword>
<organism evidence="2 3">
    <name type="scientific">Micromonospora narathiwatensis</name>
    <dbReference type="NCBI Taxonomy" id="299146"/>
    <lineage>
        <taxon>Bacteria</taxon>
        <taxon>Bacillati</taxon>
        <taxon>Actinomycetota</taxon>
        <taxon>Actinomycetes</taxon>
        <taxon>Micromonosporales</taxon>
        <taxon>Micromonosporaceae</taxon>
        <taxon>Micromonospora</taxon>
    </lineage>
</organism>